<evidence type="ECO:0000313" key="3">
    <source>
        <dbReference type="Proteomes" id="UP000476332"/>
    </source>
</evidence>
<dbReference type="Pfam" id="PF09849">
    <property type="entry name" value="DUF2076"/>
    <property type="match status" value="1"/>
</dbReference>
<evidence type="ECO:0000313" key="2">
    <source>
        <dbReference type="EMBL" id="NDV86951.1"/>
    </source>
</evidence>
<feature type="compositionally biased region" description="Low complexity" evidence="1">
    <location>
        <begin position="72"/>
        <end position="85"/>
    </location>
</feature>
<sequence length="200" mass="19945">MDQTEKQLIHGLFDRLDQAERTAPPRDGEAESFIRERIGSQPGAPYFMAQTIIVQDQALAAAKARIDELEAGTASGSQQSASSRGGLFGNLTGGASRAPLRPASSAWGQRGSASVPSAGMRRGGGGGGFLAGAAQTALGVAGGVMLGSMLGSLFAGDDTAAADAGGADETAAAEPEADAGYEETGFDDGGGDFGGGFDDI</sequence>
<feature type="region of interest" description="Disordered" evidence="1">
    <location>
        <begin position="161"/>
        <end position="200"/>
    </location>
</feature>
<gene>
    <name evidence="2" type="ORF">GTW51_09570</name>
</gene>
<feature type="compositionally biased region" description="Low complexity" evidence="1">
    <location>
        <begin position="161"/>
        <end position="174"/>
    </location>
</feature>
<feature type="compositionally biased region" description="Low complexity" evidence="1">
    <location>
        <begin position="95"/>
        <end position="106"/>
    </location>
</feature>
<dbReference type="AlphaFoldDB" id="A0A6L9MGX6"/>
<feature type="compositionally biased region" description="Gly residues" evidence="1">
    <location>
        <begin position="191"/>
        <end position="200"/>
    </location>
</feature>
<accession>A0A6L9MGX6</accession>
<protein>
    <submittedName>
        <fullName evidence="2">DUF2076 family protein</fullName>
    </submittedName>
</protein>
<feature type="region of interest" description="Disordered" evidence="1">
    <location>
        <begin position="72"/>
        <end position="120"/>
    </location>
</feature>
<organism evidence="2 3">
    <name type="scientific">Aurantimonas aggregata</name>
    <dbReference type="NCBI Taxonomy" id="2047720"/>
    <lineage>
        <taxon>Bacteria</taxon>
        <taxon>Pseudomonadati</taxon>
        <taxon>Pseudomonadota</taxon>
        <taxon>Alphaproteobacteria</taxon>
        <taxon>Hyphomicrobiales</taxon>
        <taxon>Aurantimonadaceae</taxon>
        <taxon>Aurantimonas</taxon>
    </lineage>
</organism>
<keyword evidence="3" id="KW-1185">Reference proteome</keyword>
<feature type="compositionally biased region" description="Acidic residues" evidence="1">
    <location>
        <begin position="175"/>
        <end position="190"/>
    </location>
</feature>
<proteinExistence type="predicted"/>
<dbReference type="EMBL" id="JAAAMJ010000005">
    <property type="protein sequence ID" value="NDV86951.1"/>
    <property type="molecule type" value="Genomic_DNA"/>
</dbReference>
<comment type="caution">
    <text evidence="2">The sequence shown here is derived from an EMBL/GenBank/DDBJ whole genome shotgun (WGS) entry which is preliminary data.</text>
</comment>
<dbReference type="Proteomes" id="UP000476332">
    <property type="component" value="Unassembled WGS sequence"/>
</dbReference>
<reference evidence="2 3" key="1">
    <citation type="submission" date="2020-01" db="EMBL/GenBank/DDBJ databases">
        <title>Genomes of bacteria type strains.</title>
        <authorList>
            <person name="Chen J."/>
            <person name="Zhu S."/>
            <person name="Chen J."/>
        </authorList>
    </citation>
    <scope>NUCLEOTIDE SEQUENCE [LARGE SCALE GENOMIC DNA]</scope>
    <source>
        <strain evidence="2 3">KCTC 52919</strain>
    </source>
</reference>
<dbReference type="RefSeq" id="WP_163043694.1">
    <property type="nucleotide sequence ID" value="NZ_JAAAMJ010000005.1"/>
</dbReference>
<evidence type="ECO:0000256" key="1">
    <source>
        <dbReference type="SAM" id="MobiDB-lite"/>
    </source>
</evidence>
<dbReference type="InterPro" id="IPR018648">
    <property type="entry name" value="DUF2076"/>
</dbReference>
<name>A0A6L9MGX6_9HYPH</name>